<evidence type="ECO:0000313" key="6">
    <source>
        <dbReference type="Proteomes" id="UP001549047"/>
    </source>
</evidence>
<dbReference type="CDD" id="cd06170">
    <property type="entry name" value="LuxR_C_like"/>
    <property type="match status" value="1"/>
</dbReference>
<dbReference type="EMBL" id="JBEPMB010000002">
    <property type="protein sequence ID" value="MET3613896.1"/>
    <property type="molecule type" value="Genomic_DNA"/>
</dbReference>
<dbReference type="InterPro" id="IPR036388">
    <property type="entry name" value="WH-like_DNA-bd_sf"/>
</dbReference>
<dbReference type="InterPro" id="IPR016032">
    <property type="entry name" value="Sig_transdc_resp-reg_C-effctor"/>
</dbReference>
<comment type="caution">
    <text evidence="5">The sequence shown here is derived from an EMBL/GenBank/DDBJ whole genome shotgun (WGS) entry which is preliminary data.</text>
</comment>
<dbReference type="PANTHER" id="PTHR44688:SF16">
    <property type="entry name" value="DNA-BINDING TRANSCRIPTIONAL ACTIVATOR DEVR_DOSR"/>
    <property type="match status" value="1"/>
</dbReference>
<evidence type="ECO:0000256" key="2">
    <source>
        <dbReference type="ARBA" id="ARBA00023125"/>
    </source>
</evidence>
<dbReference type="PROSITE" id="PS00622">
    <property type="entry name" value="HTH_LUXR_1"/>
    <property type="match status" value="1"/>
</dbReference>
<proteinExistence type="predicted"/>
<dbReference type="SMART" id="SM00421">
    <property type="entry name" value="HTH_LUXR"/>
    <property type="match status" value="1"/>
</dbReference>
<dbReference type="PANTHER" id="PTHR44688">
    <property type="entry name" value="DNA-BINDING TRANSCRIPTIONAL ACTIVATOR DEVR_DOSR"/>
    <property type="match status" value="1"/>
</dbReference>
<keyword evidence="1" id="KW-0805">Transcription regulation</keyword>
<protein>
    <submittedName>
        <fullName evidence="5">DNA-binding CsgD family transcriptional regulator</fullName>
    </submittedName>
</protein>
<dbReference type="Pfam" id="PF00196">
    <property type="entry name" value="GerE"/>
    <property type="match status" value="1"/>
</dbReference>
<dbReference type="PROSITE" id="PS50043">
    <property type="entry name" value="HTH_LUXR_2"/>
    <property type="match status" value="1"/>
</dbReference>
<dbReference type="SUPFAM" id="SSF46894">
    <property type="entry name" value="C-terminal effector domain of the bipartite response regulators"/>
    <property type="match status" value="1"/>
</dbReference>
<keyword evidence="2 5" id="KW-0238">DNA-binding</keyword>
<dbReference type="Gene3D" id="1.10.10.10">
    <property type="entry name" value="Winged helix-like DNA-binding domain superfamily/Winged helix DNA-binding domain"/>
    <property type="match status" value="1"/>
</dbReference>
<sequence length="223" mass="25471">MMSREFLVTRLARATDDARLSTPFGLLTDYCGAYAYLVARYDMVSDQRLDNVLTSNWPFDLVRQIDEELHASYHRSNEFEKCLASLQPAFAFFPNDAVLPEGVSRQYCSLLFNAGRSRYILLFLMPDNTAHSSQRVMEAGLLAGYILSMRTARKVQMDRDMDLTERELECIYWIAEGKTSDEIAMILGISKNTINNYITSVMRKTATKNRSEAIAYAVRNNLV</sequence>
<dbReference type="NCBIfam" id="NF047402">
    <property type="entry name" value="TransRegVisN"/>
    <property type="match status" value="1"/>
</dbReference>
<dbReference type="Proteomes" id="UP001549047">
    <property type="component" value="Unassembled WGS sequence"/>
</dbReference>
<feature type="domain" description="HTH luxR-type" evidence="4">
    <location>
        <begin position="156"/>
        <end position="221"/>
    </location>
</feature>
<dbReference type="InterPro" id="IPR000792">
    <property type="entry name" value="Tscrpt_reg_LuxR_C"/>
</dbReference>
<organism evidence="5 6">
    <name type="scientific">Rhizobium aquaticum</name>
    <dbReference type="NCBI Taxonomy" id="1549636"/>
    <lineage>
        <taxon>Bacteria</taxon>
        <taxon>Pseudomonadati</taxon>
        <taxon>Pseudomonadota</taxon>
        <taxon>Alphaproteobacteria</taxon>
        <taxon>Hyphomicrobiales</taxon>
        <taxon>Rhizobiaceae</taxon>
        <taxon>Rhizobium/Agrobacterium group</taxon>
        <taxon>Rhizobium</taxon>
    </lineage>
</organism>
<evidence type="ECO:0000256" key="3">
    <source>
        <dbReference type="ARBA" id="ARBA00023163"/>
    </source>
</evidence>
<evidence type="ECO:0000313" key="5">
    <source>
        <dbReference type="EMBL" id="MET3613896.1"/>
    </source>
</evidence>
<evidence type="ECO:0000256" key="1">
    <source>
        <dbReference type="ARBA" id="ARBA00023015"/>
    </source>
</evidence>
<dbReference type="PRINTS" id="PR00038">
    <property type="entry name" value="HTHLUXR"/>
</dbReference>
<dbReference type="GO" id="GO:0003677">
    <property type="term" value="F:DNA binding"/>
    <property type="evidence" value="ECO:0007669"/>
    <property type="project" value="UniProtKB-KW"/>
</dbReference>
<reference evidence="5 6" key="1">
    <citation type="submission" date="2024-06" db="EMBL/GenBank/DDBJ databases">
        <title>Genomic Encyclopedia of Type Strains, Phase IV (KMG-IV): sequencing the most valuable type-strain genomes for metagenomic binning, comparative biology and taxonomic classification.</title>
        <authorList>
            <person name="Goeker M."/>
        </authorList>
    </citation>
    <scope>NUCLEOTIDE SEQUENCE [LARGE SCALE GENOMIC DNA]</scope>
    <source>
        <strain evidence="5 6">DSM 29780</strain>
    </source>
</reference>
<gene>
    <name evidence="5" type="ORF">ABID16_002225</name>
</gene>
<keyword evidence="3" id="KW-0804">Transcription</keyword>
<name>A0ABV2IZI8_9HYPH</name>
<evidence type="ECO:0000259" key="4">
    <source>
        <dbReference type="PROSITE" id="PS50043"/>
    </source>
</evidence>
<keyword evidence="6" id="KW-1185">Reference proteome</keyword>
<accession>A0ABV2IZI8</accession>